<organism evidence="2">
    <name type="scientific">Rhodococcus hoagii (strain 103S)</name>
    <name type="common">Rhodococcus equi</name>
    <dbReference type="NCBI Taxonomy" id="685727"/>
    <lineage>
        <taxon>Bacteria</taxon>
        <taxon>Bacillati</taxon>
        <taxon>Actinomycetota</taxon>
        <taxon>Actinomycetes</taxon>
        <taxon>Mycobacteriales</taxon>
        <taxon>Nocardiaceae</taxon>
        <taxon>Prescottella</taxon>
    </lineage>
</organism>
<dbReference type="InterPro" id="IPR029021">
    <property type="entry name" value="Prot-tyrosine_phosphatase-like"/>
</dbReference>
<dbReference type="EMBL" id="FN563149">
    <property type="protein sequence ID" value="CBH49392.1"/>
    <property type="molecule type" value="Genomic_DNA"/>
</dbReference>
<dbReference type="RefSeq" id="WP_013416779.1">
    <property type="nucleotide sequence ID" value="NC_014659.1"/>
</dbReference>
<comment type="similarity">
    <text evidence="1">Belongs to the protein-tyrosine phosphatase family.</text>
</comment>
<protein>
    <recommendedName>
        <fullName evidence="4">Protein-tyrosine-phosphatase</fullName>
    </recommendedName>
</protein>
<dbReference type="AlphaFoldDB" id="A0A3S5YA28"/>
<name>A0A3S5YA28_RHOH1</name>
<gene>
    <name evidence="2" type="ordered locus">REQ_33960</name>
</gene>
<dbReference type="KEGG" id="req:REQ_33960"/>
<dbReference type="PANTHER" id="PTHR31126">
    <property type="entry name" value="TYROSINE-PROTEIN PHOSPHATASE"/>
    <property type="match status" value="1"/>
</dbReference>
<accession>A0A3S5YA28</accession>
<evidence type="ECO:0000256" key="1">
    <source>
        <dbReference type="ARBA" id="ARBA00009580"/>
    </source>
</evidence>
<dbReference type="Pfam" id="PF13350">
    <property type="entry name" value="Y_phosphatase3"/>
    <property type="match status" value="1"/>
</dbReference>
<evidence type="ECO:0008006" key="4">
    <source>
        <dbReference type="Google" id="ProtNLM"/>
    </source>
</evidence>
<reference evidence="2" key="1">
    <citation type="journal article" date="2010" name="PLoS Genet.">
        <title>The genome of a pathogenic rhodococcus: cooptive virulence underpinned by key gene acquisitions.</title>
        <authorList>
            <person name="Letek M."/>
            <person name="Gonzalez P."/>
            <person name="Macarthur I."/>
            <person name="Rodriguez H."/>
            <person name="Freeman T.C."/>
            <person name="Valero-Rello A."/>
            <person name="Blanco M."/>
            <person name="Buckley T."/>
            <person name="Cherevach I."/>
            <person name="Fahey R."/>
            <person name="Hapeshi A."/>
            <person name="Holdstock J."/>
            <person name="Leadon D."/>
            <person name="Navas J."/>
            <person name="Ocampo A."/>
            <person name="Quail M.A."/>
            <person name="Sanders M."/>
            <person name="Scortti M.M."/>
            <person name="Prescott J.F."/>
            <person name="Fogarty U."/>
            <person name="Meijer W.G."/>
            <person name="Parkhill J."/>
            <person name="Bentley S.D."/>
            <person name="Vazquez-Boland J.A."/>
        </authorList>
    </citation>
    <scope>NUCLEOTIDE SEQUENCE [LARGE SCALE GENOMIC DNA]</scope>
    <source>
        <strain evidence="2 3">103S</strain>
    </source>
</reference>
<evidence type="ECO:0000313" key="2">
    <source>
        <dbReference type="EMBL" id="CBH49392.1"/>
    </source>
</evidence>
<dbReference type="GO" id="GO:0004721">
    <property type="term" value="F:phosphoprotein phosphatase activity"/>
    <property type="evidence" value="ECO:0007669"/>
    <property type="project" value="InterPro"/>
</dbReference>
<sequence length="271" mass="29432">MTSTSGEKPGASIPIESVPNLRDVGGYRTRDGATIRFGRYYRSTDLSKITVDDAPRLAELGLVTVFDLRTHSEREAAPDRLPPSAREVPLDVLADKALRSVPAQMQAVMSDPSIAVSMLGENKALDYFLGSYRDFVTLPSAIASYRTLFTDLAAHDNLPALVHCTTGKDRTGWATASLLLLLGLDEDAVFHEYLLTNEQLLPAFASIFDKFTAAGGDPELLKQVLGVRPEYLQAALTQMREKFGSIEGYFADGLGIDVAGQDAIRAHLLEG</sequence>
<dbReference type="InterPro" id="IPR016130">
    <property type="entry name" value="Tyr_Pase_AS"/>
</dbReference>
<dbReference type="InterPro" id="IPR026893">
    <property type="entry name" value="Tyr/Ser_Pase_IphP-type"/>
</dbReference>
<dbReference type="Proteomes" id="UP001154400">
    <property type="component" value="Chromosome"/>
</dbReference>
<dbReference type="PANTHER" id="PTHR31126:SF1">
    <property type="entry name" value="TYROSINE SPECIFIC PROTEIN PHOSPHATASES DOMAIN-CONTAINING PROTEIN"/>
    <property type="match status" value="1"/>
</dbReference>
<evidence type="ECO:0000313" key="3">
    <source>
        <dbReference type="Proteomes" id="UP000006892"/>
    </source>
</evidence>
<dbReference type="GeneID" id="57579052"/>
<dbReference type="PROSITE" id="PS00383">
    <property type="entry name" value="TYR_PHOSPHATASE_1"/>
    <property type="match status" value="1"/>
</dbReference>
<dbReference type="Gene3D" id="3.90.190.10">
    <property type="entry name" value="Protein tyrosine phosphatase superfamily"/>
    <property type="match status" value="1"/>
</dbReference>
<dbReference type="SUPFAM" id="SSF52799">
    <property type="entry name" value="(Phosphotyrosine protein) phosphatases II"/>
    <property type="match status" value="1"/>
</dbReference>
<proteinExistence type="inferred from homology"/>